<keyword evidence="5 11" id="KW-0808">Transferase</keyword>
<dbReference type="EC" id="2.7.7.19" evidence="11"/>
<evidence type="ECO:0000256" key="12">
    <source>
        <dbReference type="PIRSR" id="PIRSR018425-1"/>
    </source>
</evidence>
<evidence type="ECO:0000256" key="10">
    <source>
        <dbReference type="ARBA" id="ARBA00023242"/>
    </source>
</evidence>
<feature type="binding site" evidence="12">
    <location>
        <begin position="95"/>
        <end position="97"/>
    </location>
    <ligand>
        <name>ATP</name>
        <dbReference type="ChEBI" id="CHEBI:30616"/>
    </ligand>
</feature>
<evidence type="ECO:0000256" key="6">
    <source>
        <dbReference type="ARBA" id="ARBA00022723"/>
    </source>
</evidence>
<feature type="binding site" evidence="12">
    <location>
        <position position="154"/>
    </location>
    <ligand>
        <name>ATP</name>
        <dbReference type="ChEBI" id="CHEBI:30616"/>
    </ligand>
</feature>
<feature type="binding site" evidence="12">
    <location>
        <position position="226"/>
    </location>
    <ligand>
        <name>ATP</name>
        <dbReference type="ChEBI" id="CHEBI:30616"/>
    </ligand>
</feature>
<evidence type="ECO:0000256" key="7">
    <source>
        <dbReference type="ARBA" id="ARBA00022741"/>
    </source>
</evidence>
<comment type="cofactor">
    <cofactor evidence="1">
        <name>Mn(2+)</name>
        <dbReference type="ChEBI" id="CHEBI:29035"/>
    </cofactor>
</comment>
<feature type="binding site" evidence="12">
    <location>
        <position position="235"/>
    </location>
    <ligand>
        <name>ATP</name>
        <dbReference type="ChEBI" id="CHEBI:30616"/>
    </ligand>
</feature>
<dbReference type="AlphaFoldDB" id="A0AAW1SKF3"/>
<dbReference type="InterPro" id="IPR011068">
    <property type="entry name" value="NuclTrfase_I-like_C"/>
</dbReference>
<dbReference type="PIRSF" id="PIRSF018425">
    <property type="entry name" value="PolyA_polymerase"/>
    <property type="match status" value="1"/>
</dbReference>
<evidence type="ECO:0000256" key="11">
    <source>
        <dbReference type="PIRNR" id="PIRNR018425"/>
    </source>
</evidence>
<comment type="catalytic activity">
    <reaction evidence="11">
        <text>RNA(n) + ATP = RNA(n)-3'-adenine ribonucleotide + diphosphate</text>
        <dbReference type="Rhea" id="RHEA:11332"/>
        <dbReference type="Rhea" id="RHEA-COMP:14527"/>
        <dbReference type="Rhea" id="RHEA-COMP:17347"/>
        <dbReference type="ChEBI" id="CHEBI:30616"/>
        <dbReference type="ChEBI" id="CHEBI:33019"/>
        <dbReference type="ChEBI" id="CHEBI:140395"/>
        <dbReference type="ChEBI" id="CHEBI:173115"/>
        <dbReference type="EC" id="2.7.7.19"/>
    </reaction>
</comment>
<feature type="binding site" evidence="13">
    <location>
        <position position="97"/>
    </location>
    <ligand>
        <name>Mg(2+)</name>
        <dbReference type="ChEBI" id="CHEBI:18420"/>
        <label>1</label>
        <note>catalytic</note>
    </ligand>
</feature>
<dbReference type="PANTHER" id="PTHR10682:SF10">
    <property type="entry name" value="POLYNUCLEOTIDE ADENYLYLTRANSFERASE"/>
    <property type="match status" value="1"/>
</dbReference>
<dbReference type="Pfam" id="PF04928">
    <property type="entry name" value="PAP_central"/>
    <property type="match status" value="1"/>
</dbReference>
<evidence type="ECO:0000256" key="2">
    <source>
        <dbReference type="ARBA" id="ARBA00004123"/>
    </source>
</evidence>
<accession>A0AAW1SKF3</accession>
<gene>
    <name evidence="17" type="ORF">WJX81_008275</name>
</gene>
<dbReference type="Gene3D" id="3.30.460.10">
    <property type="entry name" value="Beta Polymerase, domain 2"/>
    <property type="match status" value="1"/>
</dbReference>
<feature type="binding site" evidence="13">
    <location>
        <position position="95"/>
    </location>
    <ligand>
        <name>Mg(2+)</name>
        <dbReference type="ChEBI" id="CHEBI:18420"/>
        <label>2</label>
        <note>catalytic</note>
    </ligand>
</feature>
<dbReference type="SUPFAM" id="SSF81301">
    <property type="entry name" value="Nucleotidyltransferase"/>
    <property type="match status" value="1"/>
</dbReference>
<dbReference type="PANTHER" id="PTHR10682">
    <property type="entry name" value="POLY A POLYMERASE"/>
    <property type="match status" value="1"/>
</dbReference>
<dbReference type="Proteomes" id="UP001445335">
    <property type="component" value="Unassembled WGS sequence"/>
</dbReference>
<feature type="binding site" evidence="13">
    <location>
        <position position="97"/>
    </location>
    <ligand>
        <name>Mg(2+)</name>
        <dbReference type="ChEBI" id="CHEBI:18420"/>
        <label>2</label>
        <note>catalytic</note>
    </ligand>
</feature>
<dbReference type="SUPFAM" id="SSF81631">
    <property type="entry name" value="PAP/OAS1 substrate-binding domain"/>
    <property type="match status" value="1"/>
</dbReference>
<dbReference type="InterPro" id="IPR043519">
    <property type="entry name" value="NT_sf"/>
</dbReference>
<keyword evidence="7 11" id="KW-0547">Nucleotide-binding</keyword>
<evidence type="ECO:0000256" key="13">
    <source>
        <dbReference type="PIRSR" id="PIRSR018425-2"/>
    </source>
</evidence>
<feature type="domain" description="Poly(A) polymerase nucleotidyltransferase" evidence="16">
    <location>
        <begin position="6"/>
        <end position="201"/>
    </location>
</feature>
<evidence type="ECO:0000256" key="1">
    <source>
        <dbReference type="ARBA" id="ARBA00001936"/>
    </source>
</evidence>
<keyword evidence="18" id="KW-1185">Reference proteome</keyword>
<comment type="similarity">
    <text evidence="3 11">Belongs to the poly(A) polymerase family.</text>
</comment>
<dbReference type="Gene3D" id="3.30.70.590">
    <property type="entry name" value="Poly(A) polymerase predicted RNA binding domain"/>
    <property type="match status" value="1"/>
</dbReference>
<dbReference type="FunFam" id="1.10.1410.10:FF:000001">
    <property type="entry name" value="Putative poly(A) polymerase gamma"/>
    <property type="match status" value="1"/>
</dbReference>
<dbReference type="InterPro" id="IPR014492">
    <property type="entry name" value="PolyA_polymerase"/>
</dbReference>
<evidence type="ECO:0000256" key="9">
    <source>
        <dbReference type="ARBA" id="ARBA00022842"/>
    </source>
</evidence>
<dbReference type="InterPro" id="IPR048840">
    <property type="entry name" value="PolA_pol_NTPase"/>
</dbReference>
<comment type="subcellular location">
    <subcellularLocation>
        <location evidence="2 11">Nucleus</location>
    </subcellularLocation>
</comment>
<dbReference type="GO" id="GO:0003723">
    <property type="term" value="F:RNA binding"/>
    <property type="evidence" value="ECO:0007669"/>
    <property type="project" value="UniProtKB-UniRule"/>
</dbReference>
<dbReference type="Gene3D" id="1.10.1410.10">
    <property type="match status" value="1"/>
</dbReference>
<evidence type="ECO:0000313" key="17">
    <source>
        <dbReference type="EMBL" id="KAK9846007.1"/>
    </source>
</evidence>
<keyword evidence="10 11" id="KW-0539">Nucleus</keyword>
<dbReference type="Pfam" id="PF04926">
    <property type="entry name" value="PAP_RNA-bind"/>
    <property type="match status" value="1"/>
</dbReference>
<dbReference type="InterPro" id="IPR007012">
    <property type="entry name" value="PolA_pol_cen_dom"/>
</dbReference>
<dbReference type="SUPFAM" id="SSF55003">
    <property type="entry name" value="PAP/Archaeal CCA-adding enzyme, C-terminal domain"/>
    <property type="match status" value="1"/>
</dbReference>
<keyword evidence="6 13" id="KW-0479">Metal-binding</keyword>
<feature type="domain" description="Poly(A) polymerase central" evidence="15">
    <location>
        <begin position="218"/>
        <end position="365"/>
    </location>
</feature>
<dbReference type="InterPro" id="IPR007010">
    <property type="entry name" value="PolA_pol_RNA-bd_dom"/>
</dbReference>
<organism evidence="17 18">
    <name type="scientific">Elliptochloris bilobata</name>
    <dbReference type="NCBI Taxonomy" id="381761"/>
    <lineage>
        <taxon>Eukaryota</taxon>
        <taxon>Viridiplantae</taxon>
        <taxon>Chlorophyta</taxon>
        <taxon>core chlorophytes</taxon>
        <taxon>Trebouxiophyceae</taxon>
        <taxon>Trebouxiophyceae incertae sedis</taxon>
        <taxon>Elliptochloris clade</taxon>
        <taxon>Elliptochloris</taxon>
    </lineage>
</organism>
<reference evidence="17 18" key="1">
    <citation type="journal article" date="2024" name="Nat. Commun.">
        <title>Phylogenomics reveals the evolutionary origins of lichenization in chlorophyte algae.</title>
        <authorList>
            <person name="Puginier C."/>
            <person name="Libourel C."/>
            <person name="Otte J."/>
            <person name="Skaloud P."/>
            <person name="Haon M."/>
            <person name="Grisel S."/>
            <person name="Petersen M."/>
            <person name="Berrin J.G."/>
            <person name="Delaux P.M."/>
            <person name="Dal Grande F."/>
            <person name="Keller J."/>
        </authorList>
    </citation>
    <scope>NUCLEOTIDE SEQUENCE [LARGE SCALE GENOMIC DNA]</scope>
    <source>
        <strain evidence="17 18">SAG 245.80</strain>
    </source>
</reference>
<sequence length="593" mass="65555">MGEYVKPISLAGPTASDDHQSRDLDAFLHEQGLFESREELQQREDVLGRLAAVAVEWVRKVTRALALGDDFAEMSRATIQTFGSYRLGVHGPGADIDTLCIGPRHVTREKHFFGQEPYCLERILSEMPEVSELHPVVDSFVPVIKMKMSGISIDLLYARLEVAVVDPIVRVKEPSTLRNADEQSVRSLNGCRVTDSILDEVLGEDKDSGEARERKQRFCVALRALKLWAERRGVYSNVVGYLGGVNWAILLAYICKLYPRANASMLVMRFFKVFARWPWPAPVLLRPIQEDSMGLPVWDPRRNQRDMSHLMPIITPAYPAANSSYNVSESTLRVMREEFVRGDQVCTESLAPGCRGAAPWTRLLEPVDFFRQYKNYLQVEVWAGSEEDFRAWDGWVHSRLRQLVMRVEPFVLVRPWPKAVRVPREDGTKDPVRCLYFMGLRQRPVPVVPGQKKPAVNLNVPVAEFRNQVMQFMAWKAGMDIASADGETTSRARSELALDDLVGNAQSGAAAVASTASATSTGSTGAAADAQAAAAEADLAQHAGDVGEWLGVDGGATLGAKRKGGAELERAQEGQAVPKRVRVRFNAAPGAGA</sequence>
<evidence type="ECO:0000259" key="14">
    <source>
        <dbReference type="Pfam" id="PF04926"/>
    </source>
</evidence>
<dbReference type="FunFam" id="3.30.460.10:FF:000002">
    <property type="entry name" value="Poly(A) polymerase alpha, putative"/>
    <property type="match status" value="1"/>
</dbReference>
<dbReference type="GO" id="GO:0005634">
    <property type="term" value="C:nucleus"/>
    <property type="evidence" value="ECO:0007669"/>
    <property type="project" value="UniProtKB-SubCell"/>
</dbReference>
<dbReference type="EMBL" id="JALJOU010000002">
    <property type="protein sequence ID" value="KAK9846007.1"/>
    <property type="molecule type" value="Genomic_DNA"/>
</dbReference>
<evidence type="ECO:0000256" key="5">
    <source>
        <dbReference type="ARBA" id="ARBA00022679"/>
    </source>
</evidence>
<dbReference type="GO" id="GO:0031123">
    <property type="term" value="P:RNA 3'-end processing"/>
    <property type="evidence" value="ECO:0007669"/>
    <property type="project" value="InterPro"/>
</dbReference>
<evidence type="ECO:0000256" key="8">
    <source>
        <dbReference type="ARBA" id="ARBA00022840"/>
    </source>
</evidence>
<evidence type="ECO:0000256" key="4">
    <source>
        <dbReference type="ARBA" id="ARBA00022664"/>
    </source>
</evidence>
<keyword evidence="8 11" id="KW-0067">ATP-binding</keyword>
<evidence type="ECO:0000313" key="18">
    <source>
        <dbReference type="Proteomes" id="UP001445335"/>
    </source>
</evidence>
<dbReference type="Pfam" id="PF20750">
    <property type="entry name" value="PAP_NTPase"/>
    <property type="match status" value="1"/>
</dbReference>
<dbReference type="CDD" id="cd05402">
    <property type="entry name" value="NT_PAP_TUTase"/>
    <property type="match status" value="1"/>
</dbReference>
<dbReference type="GO" id="GO:0005524">
    <property type="term" value="F:ATP binding"/>
    <property type="evidence" value="ECO:0007669"/>
    <property type="project" value="UniProtKB-UniRule"/>
</dbReference>
<name>A0AAW1SKF3_9CHLO</name>
<feature type="binding site" evidence="12">
    <location>
        <begin position="244"/>
        <end position="245"/>
    </location>
    <ligand>
        <name>ATP</name>
        <dbReference type="ChEBI" id="CHEBI:30616"/>
    </ligand>
</feature>
<feature type="domain" description="Poly(A) polymerase RNA-binding" evidence="14">
    <location>
        <begin position="368"/>
        <end position="408"/>
    </location>
</feature>
<keyword evidence="4 11" id="KW-0507">mRNA processing</keyword>
<dbReference type="GO" id="GO:1990817">
    <property type="term" value="F:poly(A) RNA polymerase activity"/>
    <property type="evidence" value="ECO:0007669"/>
    <property type="project" value="UniProtKB-UniRule"/>
</dbReference>
<comment type="function">
    <text evidence="11">Polymerase that creates the 3'-poly(A) tail of mRNA's.</text>
</comment>
<dbReference type="GO" id="GO:0046872">
    <property type="term" value="F:metal ion binding"/>
    <property type="evidence" value="ECO:0007669"/>
    <property type="project" value="UniProtKB-KW"/>
</dbReference>
<dbReference type="GO" id="GO:0006397">
    <property type="term" value="P:mRNA processing"/>
    <property type="evidence" value="ECO:0007669"/>
    <property type="project" value="UniProtKB-KW"/>
</dbReference>
<evidence type="ECO:0000259" key="16">
    <source>
        <dbReference type="Pfam" id="PF20750"/>
    </source>
</evidence>
<evidence type="ECO:0000256" key="3">
    <source>
        <dbReference type="ARBA" id="ARBA00010912"/>
    </source>
</evidence>
<keyword evidence="9 13" id="KW-0460">Magnesium</keyword>
<comment type="cofactor">
    <cofactor evidence="13">
        <name>Mg(2+)</name>
        <dbReference type="ChEBI" id="CHEBI:18420"/>
    </cofactor>
    <text evidence="13">Binds 2 magnesium ions. Also active with manganese.</text>
</comment>
<comment type="caution">
    <text evidence="17">The sequence shown here is derived from an EMBL/GenBank/DDBJ whole genome shotgun (WGS) entry which is preliminary data.</text>
</comment>
<feature type="binding site" evidence="13">
    <location>
        <position position="154"/>
    </location>
    <ligand>
        <name>Mg(2+)</name>
        <dbReference type="ChEBI" id="CHEBI:18420"/>
        <label>2</label>
        <note>catalytic</note>
    </ligand>
</feature>
<feature type="binding site" evidence="13">
    <location>
        <position position="95"/>
    </location>
    <ligand>
        <name>Mg(2+)</name>
        <dbReference type="ChEBI" id="CHEBI:18420"/>
        <label>1</label>
        <note>catalytic</note>
    </ligand>
</feature>
<protein>
    <recommendedName>
        <fullName evidence="11">Poly(A) polymerase</fullName>
        <ecNumber evidence="11">2.7.7.19</ecNumber>
    </recommendedName>
</protein>
<feature type="binding site" evidence="12">
    <location>
        <begin position="82"/>
        <end position="84"/>
    </location>
    <ligand>
        <name>ATP</name>
        <dbReference type="ChEBI" id="CHEBI:30616"/>
    </ligand>
</feature>
<proteinExistence type="inferred from homology"/>
<evidence type="ECO:0000259" key="15">
    <source>
        <dbReference type="Pfam" id="PF04928"/>
    </source>
</evidence>